<evidence type="ECO:0000259" key="1">
    <source>
        <dbReference type="Pfam" id="PF20150"/>
    </source>
</evidence>
<proteinExistence type="predicted"/>
<dbReference type="EMBL" id="NMPR01000019">
    <property type="protein sequence ID" value="KAA8634769.1"/>
    <property type="molecule type" value="Genomic_DNA"/>
</dbReference>
<dbReference type="Pfam" id="PF20150">
    <property type="entry name" value="2EXR"/>
    <property type="match status" value="1"/>
</dbReference>
<organism evidence="2 3">
    <name type="scientific">Sordaria macrospora</name>
    <dbReference type="NCBI Taxonomy" id="5147"/>
    <lineage>
        <taxon>Eukaryota</taxon>
        <taxon>Fungi</taxon>
        <taxon>Dikarya</taxon>
        <taxon>Ascomycota</taxon>
        <taxon>Pezizomycotina</taxon>
        <taxon>Sordariomycetes</taxon>
        <taxon>Sordariomycetidae</taxon>
        <taxon>Sordariales</taxon>
        <taxon>Sordariaceae</taxon>
        <taxon>Sordaria</taxon>
    </lineage>
</organism>
<dbReference type="PANTHER" id="PTHR35910:SF1">
    <property type="entry name" value="2EXR DOMAIN-CONTAINING PROTEIN"/>
    <property type="match status" value="1"/>
</dbReference>
<accession>A0A8S8ZYY0</accession>
<dbReference type="AlphaFoldDB" id="A0A8S8ZYY0"/>
<sequence>MALPSFSSSSSETTTTFHFFPRLPYELRIFIWEMAVYSPRVINIHVGQVRQLPKRDIAMHYSDLKLSTKLLLTSTPAPAALHACQEARNYLTDPVHGAKGSGYYEKMPYWALERRELKCWWRRR</sequence>
<dbReference type="VEuPathDB" id="FungiDB:SMAC_00745"/>
<dbReference type="PANTHER" id="PTHR35910">
    <property type="entry name" value="2EXR DOMAIN-CONTAINING PROTEIN"/>
    <property type="match status" value="1"/>
</dbReference>
<evidence type="ECO:0000313" key="3">
    <source>
        <dbReference type="Proteomes" id="UP000433876"/>
    </source>
</evidence>
<feature type="domain" description="2EXR" evidence="1">
    <location>
        <begin position="17"/>
        <end position="91"/>
    </location>
</feature>
<protein>
    <recommendedName>
        <fullName evidence="1">2EXR domain-containing protein</fullName>
    </recommendedName>
</protein>
<gene>
    <name evidence="2" type="ORF">SMACR_00745</name>
</gene>
<dbReference type="Proteomes" id="UP000433876">
    <property type="component" value="Unassembled WGS sequence"/>
</dbReference>
<name>A0A8S8ZYY0_SORMA</name>
<reference evidence="2 3" key="1">
    <citation type="submission" date="2017-07" db="EMBL/GenBank/DDBJ databases">
        <title>Genome sequence of the Sordaria macrospora wild type strain R19027.</title>
        <authorList>
            <person name="Nowrousian M."/>
            <person name="Teichert I."/>
            <person name="Kueck U."/>
        </authorList>
    </citation>
    <scope>NUCLEOTIDE SEQUENCE [LARGE SCALE GENOMIC DNA]</scope>
    <source>
        <strain evidence="2 3">R19027</strain>
        <tissue evidence="2">Mycelium</tissue>
    </source>
</reference>
<evidence type="ECO:0000313" key="2">
    <source>
        <dbReference type="EMBL" id="KAA8634769.1"/>
    </source>
</evidence>
<dbReference type="InterPro" id="IPR045518">
    <property type="entry name" value="2EXR"/>
</dbReference>
<comment type="caution">
    <text evidence="2">The sequence shown here is derived from an EMBL/GenBank/DDBJ whole genome shotgun (WGS) entry which is preliminary data.</text>
</comment>